<evidence type="ECO:0000256" key="7">
    <source>
        <dbReference type="ARBA" id="ARBA00023016"/>
    </source>
</evidence>
<dbReference type="GO" id="GO:0004252">
    <property type="term" value="F:serine-type endopeptidase activity"/>
    <property type="evidence" value="ECO:0007669"/>
    <property type="project" value="UniProtKB-UniRule"/>
</dbReference>
<dbReference type="Gene3D" id="1.10.8.60">
    <property type="match status" value="1"/>
</dbReference>
<evidence type="ECO:0000256" key="4">
    <source>
        <dbReference type="ARBA" id="ARBA00022801"/>
    </source>
</evidence>
<dbReference type="EC" id="3.4.21.-" evidence="12"/>
<gene>
    <name evidence="15" type="ORF">HK103_000355</name>
</gene>
<dbReference type="PRINTS" id="PR00830">
    <property type="entry name" value="ENDOLAPTASE"/>
</dbReference>
<evidence type="ECO:0000256" key="9">
    <source>
        <dbReference type="PIRSR" id="PIRSR001174-2"/>
    </source>
</evidence>
<dbReference type="InterPro" id="IPR003111">
    <property type="entry name" value="Lon_prtase_N"/>
</dbReference>
<dbReference type="AlphaFoldDB" id="A0AAD5Y604"/>
<comment type="similarity">
    <text evidence="10 11">Belongs to the peptidase S16 family.</text>
</comment>
<dbReference type="CDD" id="cd19500">
    <property type="entry name" value="RecA-like_Lon"/>
    <property type="match status" value="1"/>
</dbReference>
<evidence type="ECO:0000259" key="14">
    <source>
        <dbReference type="PROSITE" id="PS51787"/>
    </source>
</evidence>
<dbReference type="PROSITE" id="PS01046">
    <property type="entry name" value="LON_SER"/>
    <property type="match status" value="1"/>
</dbReference>
<dbReference type="SUPFAM" id="SSF88697">
    <property type="entry name" value="PUA domain-like"/>
    <property type="match status" value="1"/>
</dbReference>
<keyword evidence="4 10" id="KW-0378">Hydrolase</keyword>
<dbReference type="Gene3D" id="1.20.5.5270">
    <property type="match status" value="1"/>
</dbReference>
<dbReference type="InterPro" id="IPR046336">
    <property type="entry name" value="Lon_prtase_N_sf"/>
</dbReference>
<dbReference type="InterPro" id="IPR008268">
    <property type="entry name" value="Peptidase_S16_AS"/>
</dbReference>
<dbReference type="GO" id="GO:0006508">
    <property type="term" value="P:proteolysis"/>
    <property type="evidence" value="ECO:0007669"/>
    <property type="project" value="UniProtKB-KW"/>
</dbReference>
<dbReference type="PIRSF" id="PIRSF001174">
    <property type="entry name" value="Lon_proteas"/>
    <property type="match status" value="1"/>
</dbReference>
<feature type="domain" description="Lon proteolytic" evidence="13">
    <location>
        <begin position="565"/>
        <end position="735"/>
    </location>
</feature>
<reference evidence="15" key="1">
    <citation type="submission" date="2020-05" db="EMBL/GenBank/DDBJ databases">
        <title>Phylogenomic resolution of chytrid fungi.</title>
        <authorList>
            <person name="Stajich J.E."/>
            <person name="Amses K."/>
            <person name="Simmons R."/>
            <person name="Seto K."/>
            <person name="Myers J."/>
            <person name="Bonds A."/>
            <person name="Quandt C.A."/>
            <person name="Barry K."/>
            <person name="Liu P."/>
            <person name="Grigoriev I."/>
            <person name="Longcore J.E."/>
            <person name="James T.Y."/>
        </authorList>
    </citation>
    <scope>NUCLEOTIDE SEQUENCE</scope>
    <source>
        <strain evidence="15">PLAUS21</strain>
    </source>
</reference>
<evidence type="ECO:0000256" key="8">
    <source>
        <dbReference type="PIRSR" id="PIRSR001174-1"/>
    </source>
</evidence>
<dbReference type="Gene3D" id="3.30.230.10">
    <property type="match status" value="1"/>
</dbReference>
<dbReference type="PROSITE" id="PS51786">
    <property type="entry name" value="LON_PROTEOLYTIC"/>
    <property type="match status" value="1"/>
</dbReference>
<evidence type="ECO:0000256" key="5">
    <source>
        <dbReference type="ARBA" id="ARBA00022825"/>
    </source>
</evidence>
<dbReference type="InterPro" id="IPR027065">
    <property type="entry name" value="Lon_Prtase"/>
</dbReference>
<dbReference type="GO" id="GO:0016887">
    <property type="term" value="F:ATP hydrolysis activity"/>
    <property type="evidence" value="ECO:0007669"/>
    <property type="project" value="InterPro"/>
</dbReference>
<dbReference type="InterPro" id="IPR003959">
    <property type="entry name" value="ATPase_AAA_core"/>
</dbReference>
<dbReference type="InterPro" id="IPR008269">
    <property type="entry name" value="Lon_proteolytic"/>
</dbReference>
<dbReference type="Pfam" id="PF05362">
    <property type="entry name" value="Lon_C"/>
    <property type="match status" value="1"/>
</dbReference>
<dbReference type="GO" id="GO:0005524">
    <property type="term" value="F:ATP binding"/>
    <property type="evidence" value="ECO:0007669"/>
    <property type="project" value="UniProtKB-KW"/>
</dbReference>
<keyword evidence="6 9" id="KW-0067">ATP-binding</keyword>
<sequence length="740" mass="82927">MVEIEIPNTLPVIPTNTKLILPGIISRIAISNKTLIDDISDDSPFLVIVPLKTPGKSKSMELYEGGEINTQDFFRYGVVVKIVDYRVVNKQPLFTVEGLARVEIISIERKAYFKAKLRFVREEKENSVELQGTIEAFKILTGELLDALKQLNLPPNILKQVRKMLDSTDTSQLSDLIISMIDSSYQEKLDILSTVNLKERLLKTLELIKRQLQLEAIKKELGEDDSDDEHQELLKKLSGLELPPSTRKVIDNEIKRLKRMNPNMAEYQVSRNYLDTILELPWTKPKQSEIDIPRARKILDQDHYGLPKIKQRIIEYLSILKLVPTKPPILLLNGPPGVGKTSLGKSIANALNRKFYRISLGGVRDESEIRGHRKTYIGSMPGIIIQALKRTGVSNPVILLDEIDKLSKDRGDPASALLEVLDPEQNHTFVDHYLNVQFDLSNIVFIATCNDTSTIPPPLLDRMELVQLSGYTIEEKLSIAKKYLLPKQIKQNGVQVSISDEILLEIITGYTREAGVRNLEREIGSVCRYLAVEYTESPEYYKKKVDKEKLVDILGPVKFENDLEENGVGVVTGLAYTPFGGSVLCIEATQSKGKGKLTLTESCQIGLSWVKSNQKQLGIDINESDIHIHLPAGATPKDGPSAGVTIITALVSMFKNQTILPSIAMTGEVTLSGKVLPVGGIKEKVLAAHRNSIKKVLLPYRNKKDLFDVPIKTRQDIQFVFCQDVYQVLEACGLYNKSKL</sequence>
<keyword evidence="2 10" id="KW-0645">Protease</keyword>
<evidence type="ECO:0000256" key="12">
    <source>
        <dbReference type="RuleBase" id="RU000592"/>
    </source>
</evidence>
<dbReference type="Gene3D" id="3.40.50.300">
    <property type="entry name" value="P-loop containing nucleotide triphosphate hydrolases"/>
    <property type="match status" value="1"/>
</dbReference>
<evidence type="ECO:0000256" key="3">
    <source>
        <dbReference type="ARBA" id="ARBA00022741"/>
    </source>
</evidence>
<dbReference type="InterPro" id="IPR020568">
    <property type="entry name" value="Ribosomal_Su5_D2-typ_SF"/>
</dbReference>
<feature type="binding site" evidence="9">
    <location>
        <begin position="334"/>
        <end position="341"/>
    </location>
    <ligand>
        <name>ATP</name>
        <dbReference type="ChEBI" id="CHEBI:30616"/>
    </ligand>
</feature>
<dbReference type="Pfam" id="PF00004">
    <property type="entry name" value="AAA"/>
    <property type="match status" value="1"/>
</dbReference>
<dbReference type="Pfam" id="PF22667">
    <property type="entry name" value="Lon_lid"/>
    <property type="match status" value="1"/>
</dbReference>
<organism evidence="15 16">
    <name type="scientific">Boothiomyces macroporosus</name>
    <dbReference type="NCBI Taxonomy" id="261099"/>
    <lineage>
        <taxon>Eukaryota</taxon>
        <taxon>Fungi</taxon>
        <taxon>Fungi incertae sedis</taxon>
        <taxon>Chytridiomycota</taxon>
        <taxon>Chytridiomycota incertae sedis</taxon>
        <taxon>Chytridiomycetes</taxon>
        <taxon>Rhizophydiales</taxon>
        <taxon>Terramycetaceae</taxon>
        <taxon>Boothiomyces</taxon>
    </lineage>
</organism>
<evidence type="ECO:0000313" key="15">
    <source>
        <dbReference type="EMBL" id="KAJ3253763.1"/>
    </source>
</evidence>
<evidence type="ECO:0000313" key="16">
    <source>
        <dbReference type="Proteomes" id="UP001210925"/>
    </source>
</evidence>
<evidence type="ECO:0000256" key="6">
    <source>
        <dbReference type="ARBA" id="ARBA00022840"/>
    </source>
</evidence>
<dbReference type="PANTHER" id="PTHR10046">
    <property type="entry name" value="ATP DEPENDENT LON PROTEASE FAMILY MEMBER"/>
    <property type="match status" value="1"/>
</dbReference>
<evidence type="ECO:0000256" key="1">
    <source>
        <dbReference type="ARBA" id="ARBA00022490"/>
    </source>
</evidence>
<dbReference type="Pfam" id="PF02190">
    <property type="entry name" value="LON_substr_bdg"/>
    <property type="match status" value="1"/>
</dbReference>
<dbReference type="InterPro" id="IPR003593">
    <property type="entry name" value="AAA+_ATPase"/>
</dbReference>
<dbReference type="Proteomes" id="UP001210925">
    <property type="component" value="Unassembled WGS sequence"/>
</dbReference>
<evidence type="ECO:0000256" key="11">
    <source>
        <dbReference type="RuleBase" id="RU000591"/>
    </source>
</evidence>
<dbReference type="PROSITE" id="PS51787">
    <property type="entry name" value="LON_N"/>
    <property type="match status" value="1"/>
</dbReference>
<dbReference type="FunFam" id="3.40.50.300:FF:000382">
    <property type="entry name" value="Lon protease homolog 2, peroxisomal"/>
    <property type="match status" value="1"/>
</dbReference>
<keyword evidence="5 10" id="KW-0720">Serine protease</keyword>
<dbReference type="InterPro" id="IPR054594">
    <property type="entry name" value="Lon_lid"/>
</dbReference>
<proteinExistence type="inferred from homology"/>
<dbReference type="GO" id="GO:0030163">
    <property type="term" value="P:protein catabolic process"/>
    <property type="evidence" value="ECO:0007669"/>
    <property type="project" value="InterPro"/>
</dbReference>
<dbReference type="GO" id="GO:0004176">
    <property type="term" value="F:ATP-dependent peptidase activity"/>
    <property type="evidence" value="ECO:0007669"/>
    <property type="project" value="UniProtKB-UniRule"/>
</dbReference>
<name>A0AAD5Y604_9FUNG</name>
<evidence type="ECO:0000259" key="13">
    <source>
        <dbReference type="PROSITE" id="PS51786"/>
    </source>
</evidence>
<keyword evidence="3 9" id="KW-0547">Nucleotide-binding</keyword>
<dbReference type="EMBL" id="JADGKB010000101">
    <property type="protein sequence ID" value="KAJ3253763.1"/>
    <property type="molecule type" value="Genomic_DNA"/>
</dbReference>
<feature type="active site" evidence="8 10">
    <location>
        <position position="641"/>
    </location>
</feature>
<dbReference type="InterPro" id="IPR027417">
    <property type="entry name" value="P-loop_NTPase"/>
</dbReference>
<evidence type="ECO:0000256" key="10">
    <source>
        <dbReference type="PROSITE-ProRule" id="PRU01122"/>
    </source>
</evidence>
<accession>A0AAD5Y604</accession>
<keyword evidence="1" id="KW-0963">Cytoplasm</keyword>
<protein>
    <recommendedName>
        <fullName evidence="12">Lon protease homolog</fullName>
        <ecNumber evidence="12">3.4.21.-</ecNumber>
    </recommendedName>
</protein>
<dbReference type="Gene3D" id="2.30.130.40">
    <property type="entry name" value="LON domain-like"/>
    <property type="match status" value="1"/>
</dbReference>
<dbReference type="SMART" id="SM00464">
    <property type="entry name" value="LON"/>
    <property type="match status" value="1"/>
</dbReference>
<dbReference type="SUPFAM" id="SSF52540">
    <property type="entry name" value="P-loop containing nucleoside triphosphate hydrolases"/>
    <property type="match status" value="1"/>
</dbReference>
<dbReference type="FunFam" id="1.20.5.5270:FF:000002">
    <property type="entry name" value="Lon protease homolog"/>
    <property type="match status" value="1"/>
</dbReference>
<dbReference type="Gene3D" id="1.20.58.1480">
    <property type="match status" value="1"/>
</dbReference>
<keyword evidence="16" id="KW-1185">Reference proteome</keyword>
<dbReference type="InterPro" id="IPR004815">
    <property type="entry name" value="Lon_bac/euk-typ"/>
</dbReference>
<keyword evidence="7" id="KW-0346">Stress response</keyword>
<dbReference type="SMART" id="SM00382">
    <property type="entry name" value="AAA"/>
    <property type="match status" value="1"/>
</dbReference>
<dbReference type="InterPro" id="IPR014721">
    <property type="entry name" value="Ribsml_uS5_D2-typ_fold_subgr"/>
</dbReference>
<comment type="caution">
    <text evidence="15">The sequence shown here is derived from an EMBL/GenBank/DDBJ whole genome shotgun (WGS) entry which is preliminary data.</text>
</comment>
<evidence type="ECO:0000256" key="2">
    <source>
        <dbReference type="ARBA" id="ARBA00022670"/>
    </source>
</evidence>
<feature type="domain" description="Lon N-terminal" evidence="14">
    <location>
        <begin position="10"/>
        <end position="212"/>
    </location>
</feature>
<dbReference type="InterPro" id="IPR015947">
    <property type="entry name" value="PUA-like_sf"/>
</dbReference>
<dbReference type="SUPFAM" id="SSF54211">
    <property type="entry name" value="Ribosomal protein S5 domain 2-like"/>
    <property type="match status" value="1"/>
</dbReference>
<dbReference type="NCBIfam" id="TIGR00763">
    <property type="entry name" value="lon"/>
    <property type="match status" value="1"/>
</dbReference>
<feature type="active site" evidence="8 10">
    <location>
        <position position="684"/>
    </location>
</feature>